<organism evidence="1 2">
    <name type="scientific">Microctonus hyperodae</name>
    <name type="common">Parasitoid wasp</name>
    <dbReference type="NCBI Taxonomy" id="165561"/>
    <lineage>
        <taxon>Eukaryota</taxon>
        <taxon>Metazoa</taxon>
        <taxon>Ecdysozoa</taxon>
        <taxon>Arthropoda</taxon>
        <taxon>Hexapoda</taxon>
        <taxon>Insecta</taxon>
        <taxon>Pterygota</taxon>
        <taxon>Neoptera</taxon>
        <taxon>Endopterygota</taxon>
        <taxon>Hymenoptera</taxon>
        <taxon>Apocrita</taxon>
        <taxon>Ichneumonoidea</taxon>
        <taxon>Braconidae</taxon>
        <taxon>Euphorinae</taxon>
        <taxon>Microctonus</taxon>
    </lineage>
</organism>
<evidence type="ECO:0000313" key="1">
    <source>
        <dbReference type="EMBL" id="KAK0174388.1"/>
    </source>
</evidence>
<proteinExistence type="predicted"/>
<dbReference type="InterPro" id="IPR011604">
    <property type="entry name" value="PDDEXK-like_dom_sf"/>
</dbReference>
<dbReference type="EMBL" id="JAQQBR010000006">
    <property type="protein sequence ID" value="KAK0174388.1"/>
    <property type="molecule type" value="Genomic_DNA"/>
</dbReference>
<protein>
    <recommendedName>
        <fullName evidence="3">YqaJ viral recombinase domain-containing protein</fullName>
    </recommendedName>
</protein>
<sequence length="146" mass="16720">MLIACDSNTEIAKSSKDDWQNKSIKYFWPKNFTSQYTDHGLKFASVTRQLYSTQTNACVQDCGLIVCPSEPWLAYAPDGVIIKYSRLFGLLEMKCPCNLPDIDIRSLQAKCKRFLCFNKQNVFLKNPNAYLHSVTSQLACLQLFFL</sequence>
<dbReference type="InterPro" id="IPR011335">
    <property type="entry name" value="Restrct_endonuc-II-like"/>
</dbReference>
<dbReference type="Proteomes" id="UP001168972">
    <property type="component" value="Unassembled WGS sequence"/>
</dbReference>
<keyword evidence="2" id="KW-1185">Reference proteome</keyword>
<name>A0AA39FRN2_MICHY</name>
<dbReference type="PANTHER" id="PTHR46609:SF8">
    <property type="entry name" value="YQAJ VIRAL RECOMBINASE DOMAIN-CONTAINING PROTEIN"/>
    <property type="match status" value="1"/>
</dbReference>
<dbReference type="GO" id="GO:0006281">
    <property type="term" value="P:DNA repair"/>
    <property type="evidence" value="ECO:0007669"/>
    <property type="project" value="UniProtKB-ARBA"/>
</dbReference>
<dbReference type="Gene3D" id="3.90.320.10">
    <property type="match status" value="1"/>
</dbReference>
<dbReference type="SUPFAM" id="SSF52980">
    <property type="entry name" value="Restriction endonuclease-like"/>
    <property type="match status" value="1"/>
</dbReference>
<reference evidence="1" key="1">
    <citation type="journal article" date="2023" name="bioRxiv">
        <title>Scaffold-level genome assemblies of two parasitoid biocontrol wasps reveal the parthenogenesis mechanism and an associated novel virus.</title>
        <authorList>
            <person name="Inwood S."/>
            <person name="Skelly J."/>
            <person name="Guhlin J."/>
            <person name="Harrop T."/>
            <person name="Goldson S."/>
            <person name="Dearden P."/>
        </authorList>
    </citation>
    <scope>NUCLEOTIDE SEQUENCE</scope>
    <source>
        <strain evidence="1">Lincoln</strain>
        <tissue evidence="1">Whole body</tissue>
    </source>
</reference>
<dbReference type="InterPro" id="IPR051703">
    <property type="entry name" value="NF-kappa-B_Signaling_Reg"/>
</dbReference>
<evidence type="ECO:0008006" key="3">
    <source>
        <dbReference type="Google" id="ProtNLM"/>
    </source>
</evidence>
<gene>
    <name evidence="1" type="ORF">PV327_010165</name>
</gene>
<evidence type="ECO:0000313" key="2">
    <source>
        <dbReference type="Proteomes" id="UP001168972"/>
    </source>
</evidence>
<reference evidence="1" key="2">
    <citation type="submission" date="2023-03" db="EMBL/GenBank/DDBJ databases">
        <authorList>
            <person name="Inwood S.N."/>
            <person name="Skelly J.G."/>
            <person name="Guhlin J."/>
            <person name="Harrop T.W.R."/>
            <person name="Goldson S.G."/>
            <person name="Dearden P.K."/>
        </authorList>
    </citation>
    <scope>NUCLEOTIDE SEQUENCE</scope>
    <source>
        <strain evidence="1">Lincoln</strain>
        <tissue evidence="1">Whole body</tissue>
    </source>
</reference>
<comment type="caution">
    <text evidence="1">The sequence shown here is derived from an EMBL/GenBank/DDBJ whole genome shotgun (WGS) entry which is preliminary data.</text>
</comment>
<accession>A0AA39FRN2</accession>
<dbReference type="AlphaFoldDB" id="A0AA39FRN2"/>
<dbReference type="PANTHER" id="PTHR46609">
    <property type="entry name" value="EXONUCLEASE, PHAGE-TYPE/RECB, C-TERMINAL DOMAIN-CONTAINING PROTEIN"/>
    <property type="match status" value="1"/>
</dbReference>